<sequence>MVVDAVENWLKKLPVDGDEKTAKSIKDDLAKRWFKKVGEINSDPKIFGDDDLYQDLLNEEIDAQLEIIPSSNKLGENKDKMKTEFINAILEARKIMKYKSAGDDYVHRLINKLDASIPNPVAYQQINDPGFEIYKNKLANLFILSNFDHCNDDFKIPYEKKIREEVNKYVTHAANRNAIPLTNDQINNELFSVLFKVPFPNEESIVNEVEELKTKIIIDSWYEELPLGEPHNGLIELLERDKILSTLAKRIHELEREEAPAEKVLKEIKKWMGKFPFEIKFRCKFDFYATKLLNKLISTIEERKCFVEHKKGVKGKEKRNEIDNHHIGLSIEPNNKCYNWKNSTVSPCCQLANFEERNPTELILEMIEVWFEKLPIKANDEELKILKTDAVTKMVLKISELNADPDILYDDMTYYALVNQELDKVLSNLPLCCDFPSTSDYKKREFVAVLQNIKPLLIDEKARHEYKKELKDTVNSILEPPKESNEEKSALFNHFKDELVEEFVQYYYTKGDEKGRQFYKNKVHDTVLKYIQEILKKQQQNVNPLILRNQLICELEKIPIPSEIALKHNVEEIRMKAEVAAFLNENSLTPKNKVQENVMTSLAKKLFEIERTGHTCDNERKMKAEIFKNTRKLGKELSSDKVDAFLNRLKETEPIRKAPPPRDDERAHQMLKKGNDNNITNWIPIQNDFSSDQAGRCDARYITSRRQVGPQPPIANSNYSMFQYYEPNYYSGSSNTTSQSLMNIEHLVQDADRWRESNQVNTNRLGRMIPSINNYNTERAQPYSTVDIDPRQIEMQQLTNFQTAEQPILERTSFQPADVRSQVLPCESFQVISHGQTQSQSSPRLEAPPSQLLYGPVNLSCSPCRNPCPLRTSPDQVDPCDTERAYTRNNQIQSSCVQDIDSNFGRANVPGSKPVPIQPQAALNQSLHDGLHIPQIPLYGQDHYQPNIQAPTTTYIPNDSQVQIPEPTILEQSIAGVHTSTQPFSCENNAAQVSSCCQNVQPHAAPFMSGGNQMIIPEQTIIGTNRRPQVDVQSNLLPAANPCMYNASQGQIPGQSTVAANTSLQPSSPSVRQGINLSPCLPSIQRTASGTAVTPAELFTAQMSNNKDDILKRPMTNDAHTQLMPPGQIRRQPPRKKVKLRDAREISEDVDIENGDVDNVLCKCGRRRARRRKYYDDDFEMCFGRLPRCYYY</sequence>
<evidence type="ECO:0000313" key="2">
    <source>
        <dbReference type="Proteomes" id="UP000824533"/>
    </source>
</evidence>
<accession>A0ACC1CEW9</accession>
<organism evidence="1 2">
    <name type="scientific">Dendrolimus kikuchii</name>
    <dbReference type="NCBI Taxonomy" id="765133"/>
    <lineage>
        <taxon>Eukaryota</taxon>
        <taxon>Metazoa</taxon>
        <taxon>Ecdysozoa</taxon>
        <taxon>Arthropoda</taxon>
        <taxon>Hexapoda</taxon>
        <taxon>Insecta</taxon>
        <taxon>Pterygota</taxon>
        <taxon>Neoptera</taxon>
        <taxon>Endopterygota</taxon>
        <taxon>Lepidoptera</taxon>
        <taxon>Glossata</taxon>
        <taxon>Ditrysia</taxon>
        <taxon>Bombycoidea</taxon>
        <taxon>Lasiocampidae</taxon>
        <taxon>Dendrolimus</taxon>
    </lineage>
</organism>
<protein>
    <submittedName>
        <fullName evidence="1">Uncharacterized protein</fullName>
    </submittedName>
</protein>
<gene>
    <name evidence="1" type="ORF">K1T71_014061</name>
</gene>
<keyword evidence="2" id="KW-1185">Reference proteome</keyword>
<name>A0ACC1CEW9_9NEOP</name>
<evidence type="ECO:0000313" key="1">
    <source>
        <dbReference type="EMBL" id="KAJ0170133.1"/>
    </source>
</evidence>
<comment type="caution">
    <text evidence="1">The sequence shown here is derived from an EMBL/GenBank/DDBJ whole genome shotgun (WGS) entry which is preliminary data.</text>
</comment>
<dbReference type="Proteomes" id="UP000824533">
    <property type="component" value="Linkage Group LG28"/>
</dbReference>
<proteinExistence type="predicted"/>
<reference evidence="1 2" key="1">
    <citation type="journal article" date="2021" name="Front. Genet.">
        <title>Chromosome-Level Genome Assembly Reveals Significant Gene Expansion in the Toll and IMD Signaling Pathways of Dendrolimus kikuchii.</title>
        <authorList>
            <person name="Zhou J."/>
            <person name="Wu P."/>
            <person name="Xiong Z."/>
            <person name="Liu N."/>
            <person name="Zhao N."/>
            <person name="Ji M."/>
            <person name="Qiu Y."/>
            <person name="Yang B."/>
        </authorList>
    </citation>
    <scope>NUCLEOTIDE SEQUENCE [LARGE SCALE GENOMIC DNA]</scope>
    <source>
        <strain evidence="1">Ann1</strain>
    </source>
</reference>
<dbReference type="EMBL" id="CM034414">
    <property type="protein sequence ID" value="KAJ0170133.1"/>
    <property type="molecule type" value="Genomic_DNA"/>
</dbReference>